<dbReference type="Proteomes" id="UP000590524">
    <property type="component" value="Unassembled WGS sequence"/>
</dbReference>
<protein>
    <recommendedName>
        <fullName evidence="3">DUF3768 domain-containing protein</fullName>
    </recommendedName>
</protein>
<dbReference type="AlphaFoldDB" id="A0A7W6LW19"/>
<keyword evidence="2" id="KW-1185">Reference proteome</keyword>
<name>A0A7W6LW19_9SPHN</name>
<evidence type="ECO:0008006" key="3">
    <source>
        <dbReference type="Google" id="ProtNLM"/>
    </source>
</evidence>
<proteinExistence type="predicted"/>
<evidence type="ECO:0000313" key="2">
    <source>
        <dbReference type="Proteomes" id="UP000590524"/>
    </source>
</evidence>
<dbReference type="InterPro" id="IPR022243">
    <property type="entry name" value="DUF3768"/>
</dbReference>
<dbReference type="RefSeq" id="WP_226998736.1">
    <property type="nucleotide sequence ID" value="NZ_JACIEU010000039.1"/>
</dbReference>
<organism evidence="1 2">
    <name type="scientific">Sphingobium scionense</name>
    <dbReference type="NCBI Taxonomy" id="1404341"/>
    <lineage>
        <taxon>Bacteria</taxon>
        <taxon>Pseudomonadati</taxon>
        <taxon>Pseudomonadota</taxon>
        <taxon>Alphaproteobacteria</taxon>
        <taxon>Sphingomonadales</taxon>
        <taxon>Sphingomonadaceae</taxon>
        <taxon>Sphingobium</taxon>
    </lineage>
</organism>
<dbReference type="EMBL" id="JACIEU010000039">
    <property type="protein sequence ID" value="MBB4151516.1"/>
    <property type="molecule type" value="Genomic_DNA"/>
</dbReference>
<dbReference type="Pfam" id="PF12599">
    <property type="entry name" value="DUF3768"/>
    <property type="match status" value="1"/>
</dbReference>
<accession>A0A7W6LW19</accession>
<comment type="caution">
    <text evidence="1">The sequence shown here is derived from an EMBL/GenBank/DDBJ whole genome shotgun (WGS) entry which is preliminary data.</text>
</comment>
<evidence type="ECO:0000313" key="1">
    <source>
        <dbReference type="EMBL" id="MBB4151516.1"/>
    </source>
</evidence>
<gene>
    <name evidence="1" type="ORF">GGQ90_005330</name>
</gene>
<sequence length="130" mass="14739">MKNFAEMTPEQLAAYRERVAVLNDQMRAKLDSPAPNIVVMTQGILALVDSDSATAIARQIELMAIVANYSAFSEDNNPHGERDFGDFEWLGTRCYWKIDYYDRQTEWGSPDPADPAVTCRVLTILRADEY</sequence>
<reference evidence="1 2" key="1">
    <citation type="submission" date="2020-08" db="EMBL/GenBank/DDBJ databases">
        <title>Genomic Encyclopedia of Type Strains, Phase IV (KMG-IV): sequencing the most valuable type-strain genomes for metagenomic binning, comparative biology and taxonomic classification.</title>
        <authorList>
            <person name="Goeker M."/>
        </authorList>
    </citation>
    <scope>NUCLEOTIDE SEQUENCE [LARGE SCALE GENOMIC DNA]</scope>
    <source>
        <strain evidence="1 2">DSM 19371</strain>
    </source>
</reference>